<dbReference type="AlphaFoldDB" id="A0A381VJ82"/>
<dbReference type="InterPro" id="IPR050180">
    <property type="entry name" value="RNR_Ribonuclease"/>
</dbReference>
<dbReference type="PANTHER" id="PTHR23355:SF42">
    <property type="entry name" value="RIBONUCLEASE II, CHLOROPLASTIC_MITOCHONDRIAL"/>
    <property type="match status" value="1"/>
</dbReference>
<reference evidence="2" key="1">
    <citation type="submission" date="2018-05" db="EMBL/GenBank/DDBJ databases">
        <authorList>
            <person name="Lanie J.A."/>
            <person name="Ng W.-L."/>
            <person name="Kazmierczak K.M."/>
            <person name="Andrzejewski T.M."/>
            <person name="Davidsen T.M."/>
            <person name="Wayne K.J."/>
            <person name="Tettelin H."/>
            <person name="Glass J.I."/>
            <person name="Rusch D."/>
            <person name="Podicherti R."/>
            <person name="Tsui H.-C.T."/>
            <person name="Winkler M.E."/>
        </authorList>
    </citation>
    <scope>NUCLEOTIDE SEQUENCE</scope>
</reference>
<dbReference type="PANTHER" id="PTHR23355">
    <property type="entry name" value="RIBONUCLEASE"/>
    <property type="match status" value="1"/>
</dbReference>
<name>A0A381VJ82_9ZZZZ</name>
<dbReference type="GO" id="GO:0006402">
    <property type="term" value="P:mRNA catabolic process"/>
    <property type="evidence" value="ECO:0007669"/>
    <property type="project" value="TreeGrafter"/>
</dbReference>
<dbReference type="InterPro" id="IPR001900">
    <property type="entry name" value="RNase_II/R"/>
</dbReference>
<dbReference type="SUPFAM" id="SSF50249">
    <property type="entry name" value="Nucleic acid-binding proteins"/>
    <property type="match status" value="1"/>
</dbReference>
<feature type="non-terminal residue" evidence="2">
    <location>
        <position position="639"/>
    </location>
</feature>
<dbReference type="EMBL" id="UINC01008918">
    <property type="protein sequence ID" value="SVA40081.1"/>
    <property type="molecule type" value="Genomic_DNA"/>
</dbReference>
<evidence type="ECO:0000313" key="2">
    <source>
        <dbReference type="EMBL" id="SVA40081.1"/>
    </source>
</evidence>
<dbReference type="InterPro" id="IPR012340">
    <property type="entry name" value="NA-bd_OB-fold"/>
</dbReference>
<feature type="non-terminal residue" evidence="2">
    <location>
        <position position="1"/>
    </location>
</feature>
<feature type="domain" description="RNB" evidence="1">
    <location>
        <begin position="277"/>
        <end position="559"/>
    </location>
</feature>
<dbReference type="Pfam" id="PF00773">
    <property type="entry name" value="RNB"/>
    <property type="match status" value="2"/>
</dbReference>
<protein>
    <recommendedName>
        <fullName evidence="1">RNB domain-containing protein</fullName>
    </recommendedName>
</protein>
<dbReference type="GO" id="GO:0004540">
    <property type="term" value="F:RNA nuclease activity"/>
    <property type="evidence" value="ECO:0007669"/>
    <property type="project" value="InterPro"/>
</dbReference>
<dbReference type="GO" id="GO:0003723">
    <property type="term" value="F:RNA binding"/>
    <property type="evidence" value="ECO:0007669"/>
    <property type="project" value="InterPro"/>
</dbReference>
<sequence length="639" mass="75083">MLESLLHQFCVFFRDNRMEYGWIEAVHKNKLIVVPQKGKNQFLPSNRIAFSWRGEKLSYNANQAHELLEQHLKTAFHFMQNLELETIHSLLDEVREYTIDEIAADFLDDPKDSVCKLGLFVALREDVFWFKHNRNLTYTPRTADELEVLRIQLDRKKERQERADSIQEWIKQLESGEWNEKSERTADQQLWLDQLLDILIKGAESQHWKEMSSYLEWGATLGYDEEKMLKNWLEKAGSAVSPSRLTLLRADIRKKFPEEILSEAERARNFPLAAVERMPEKIPTFTIDAEKTQDYDDAFSVIECSEDKLEIAIHITDLSSFVTPGDQLFEEAEERISSVYTIEESVPMFPESLSNDTFSLKAGEERNVFSYNFSISQNETWKLTNVVRQIVRVWENLSYEHADQLIHEDRDFWGLLHKFCQLAQEKRMENGALNMARKEFEFDISNPEQVSILKLNRNSPSSRIIEELAIAVNRETGRLFHETEFPGIYRTQSSYKIVKEPEYENQQLPENIRVEPARLTTIAGTHAGLGCEVYMHATSPIRRFVDLLTQHQLNNLINNEEPVFSSEDMMRWAEAITLRQRKYNRAEKNILQYWKFKYLHQHMKELFEATVRKQLSNNNTEIELMELDCIVQVSGLRGY</sequence>
<evidence type="ECO:0000259" key="1">
    <source>
        <dbReference type="SMART" id="SM00955"/>
    </source>
</evidence>
<organism evidence="2">
    <name type="scientific">marine metagenome</name>
    <dbReference type="NCBI Taxonomy" id="408172"/>
    <lineage>
        <taxon>unclassified sequences</taxon>
        <taxon>metagenomes</taxon>
        <taxon>ecological metagenomes</taxon>
    </lineage>
</organism>
<proteinExistence type="predicted"/>
<accession>A0A381VJ82</accession>
<gene>
    <name evidence="2" type="ORF">METZ01_LOCUS92935</name>
</gene>
<dbReference type="SMART" id="SM00955">
    <property type="entry name" value="RNB"/>
    <property type="match status" value="1"/>
</dbReference>